<dbReference type="Pfam" id="PF00226">
    <property type="entry name" value="DnaJ"/>
    <property type="match status" value="1"/>
</dbReference>
<dbReference type="SUPFAM" id="SSF46565">
    <property type="entry name" value="Chaperone J-domain"/>
    <property type="match status" value="1"/>
</dbReference>
<dbReference type="PROSITE" id="PS00636">
    <property type="entry name" value="DNAJ_1"/>
    <property type="match status" value="1"/>
</dbReference>
<comment type="caution">
    <text evidence="2">The sequence shown here is derived from an EMBL/GenBank/DDBJ whole genome shotgun (WGS) entry which is preliminary data.</text>
</comment>
<dbReference type="Gene3D" id="1.10.287.110">
    <property type="entry name" value="DnaJ domain"/>
    <property type="match status" value="1"/>
</dbReference>
<dbReference type="InterPro" id="IPR018253">
    <property type="entry name" value="DnaJ_domain_CS"/>
</dbReference>
<reference evidence="2 3" key="1">
    <citation type="journal article" date="2022" name="Nat. Plants">
        <title>Genomes of leafy and leafless Platanthera orchids illuminate the evolution of mycoheterotrophy.</title>
        <authorList>
            <person name="Li M.H."/>
            <person name="Liu K.W."/>
            <person name="Li Z."/>
            <person name="Lu H.C."/>
            <person name="Ye Q.L."/>
            <person name="Zhang D."/>
            <person name="Wang J.Y."/>
            <person name="Li Y.F."/>
            <person name="Zhong Z.M."/>
            <person name="Liu X."/>
            <person name="Yu X."/>
            <person name="Liu D.K."/>
            <person name="Tu X.D."/>
            <person name="Liu B."/>
            <person name="Hao Y."/>
            <person name="Liao X.Y."/>
            <person name="Jiang Y.T."/>
            <person name="Sun W.H."/>
            <person name="Chen J."/>
            <person name="Chen Y.Q."/>
            <person name="Ai Y."/>
            <person name="Zhai J.W."/>
            <person name="Wu S.S."/>
            <person name="Zhou Z."/>
            <person name="Hsiao Y.Y."/>
            <person name="Wu W.L."/>
            <person name="Chen Y.Y."/>
            <person name="Lin Y.F."/>
            <person name="Hsu J.L."/>
            <person name="Li C.Y."/>
            <person name="Wang Z.W."/>
            <person name="Zhao X."/>
            <person name="Zhong W.Y."/>
            <person name="Ma X.K."/>
            <person name="Ma L."/>
            <person name="Huang J."/>
            <person name="Chen G.Z."/>
            <person name="Huang M.Z."/>
            <person name="Huang L."/>
            <person name="Peng D.H."/>
            <person name="Luo Y.B."/>
            <person name="Zou S.Q."/>
            <person name="Chen S.P."/>
            <person name="Lan S."/>
            <person name="Tsai W.C."/>
            <person name="Van de Peer Y."/>
            <person name="Liu Z.J."/>
        </authorList>
    </citation>
    <scope>NUCLEOTIDE SEQUENCE [LARGE SCALE GENOMIC DNA]</scope>
    <source>
        <strain evidence="2">Lor288</strain>
    </source>
</reference>
<protein>
    <recommendedName>
        <fullName evidence="1">J domain-containing protein</fullName>
    </recommendedName>
</protein>
<sequence length="193" mass="22295">MNSLPLVFLDCAVFGKSSVYPSPRSNDLRRVGAIGRRPAAVSFPGQRTNKEHLTVARGASGCRCYQRAAERTESFYDLLGIPACGSHEEIKRAYKQMARKYHPDVSPPDRAKEYTQCFIMVQEAYETLSNPACRELYDRHLAHGFHFAFSSRRQFDEVRFLPLLSKFDFLQLFRVLIVLDWDAVFWAYWVCLI</sequence>
<dbReference type="PRINTS" id="PR00625">
    <property type="entry name" value="JDOMAIN"/>
</dbReference>
<dbReference type="EMBL" id="JBBWWR010000018">
    <property type="protein sequence ID" value="KAK8943464.1"/>
    <property type="molecule type" value="Genomic_DNA"/>
</dbReference>
<name>A0ABR2LKB7_9ASPA</name>
<evidence type="ECO:0000313" key="2">
    <source>
        <dbReference type="EMBL" id="KAK8943464.1"/>
    </source>
</evidence>
<dbReference type="InterPro" id="IPR036869">
    <property type="entry name" value="J_dom_sf"/>
</dbReference>
<accession>A0ABR2LKB7</accession>
<organism evidence="2 3">
    <name type="scientific">Platanthera guangdongensis</name>
    <dbReference type="NCBI Taxonomy" id="2320717"/>
    <lineage>
        <taxon>Eukaryota</taxon>
        <taxon>Viridiplantae</taxon>
        <taxon>Streptophyta</taxon>
        <taxon>Embryophyta</taxon>
        <taxon>Tracheophyta</taxon>
        <taxon>Spermatophyta</taxon>
        <taxon>Magnoliopsida</taxon>
        <taxon>Liliopsida</taxon>
        <taxon>Asparagales</taxon>
        <taxon>Orchidaceae</taxon>
        <taxon>Orchidoideae</taxon>
        <taxon>Orchideae</taxon>
        <taxon>Orchidinae</taxon>
        <taxon>Platanthera</taxon>
    </lineage>
</organism>
<dbReference type="Proteomes" id="UP001412067">
    <property type="component" value="Unassembled WGS sequence"/>
</dbReference>
<dbReference type="InterPro" id="IPR001623">
    <property type="entry name" value="DnaJ_domain"/>
</dbReference>
<dbReference type="CDD" id="cd06257">
    <property type="entry name" value="DnaJ"/>
    <property type="match status" value="1"/>
</dbReference>
<dbReference type="PROSITE" id="PS50076">
    <property type="entry name" value="DNAJ_2"/>
    <property type="match status" value="1"/>
</dbReference>
<feature type="domain" description="J" evidence="1">
    <location>
        <begin position="74"/>
        <end position="141"/>
    </location>
</feature>
<gene>
    <name evidence="2" type="ORF">KSP40_PGU003103</name>
</gene>
<dbReference type="PANTHER" id="PTHR45090">
    <property type="entry name" value="CHAPERONE PROTEIN DNAJ 20 CHLOROPLASTIC"/>
    <property type="match status" value="1"/>
</dbReference>
<dbReference type="PANTHER" id="PTHR45090:SF4">
    <property type="entry name" value="J DOMAIN-CONTAINING PROTEIN"/>
    <property type="match status" value="1"/>
</dbReference>
<evidence type="ECO:0000313" key="3">
    <source>
        <dbReference type="Proteomes" id="UP001412067"/>
    </source>
</evidence>
<keyword evidence="3" id="KW-1185">Reference proteome</keyword>
<dbReference type="InterPro" id="IPR053232">
    <property type="entry name" value="DnaJ_C/III_chloroplastic"/>
</dbReference>
<dbReference type="SMART" id="SM00271">
    <property type="entry name" value="DnaJ"/>
    <property type="match status" value="1"/>
</dbReference>
<evidence type="ECO:0000259" key="1">
    <source>
        <dbReference type="PROSITE" id="PS50076"/>
    </source>
</evidence>
<proteinExistence type="predicted"/>